<dbReference type="PANTHER" id="PTHR42749">
    <property type="entry name" value="CELL SHAPE-DETERMINING PROTEIN MREB"/>
    <property type="match status" value="1"/>
</dbReference>
<evidence type="ECO:0000313" key="1">
    <source>
        <dbReference type="EMBL" id="KAE8334164.1"/>
    </source>
</evidence>
<dbReference type="EMBL" id="ML737364">
    <property type="protein sequence ID" value="KAE8334164.1"/>
    <property type="molecule type" value="Genomic_DNA"/>
</dbReference>
<dbReference type="InterPro" id="IPR043129">
    <property type="entry name" value="ATPase_NBD"/>
</dbReference>
<dbReference type="Gene3D" id="3.90.640.10">
    <property type="entry name" value="Actin, Chain A, domain 4"/>
    <property type="match status" value="1"/>
</dbReference>
<reference evidence="1" key="1">
    <citation type="submission" date="2019-04" db="EMBL/GenBank/DDBJ databases">
        <title>Friends and foes A comparative genomics study of 23 Aspergillus species from section Flavi.</title>
        <authorList>
            <consortium name="DOE Joint Genome Institute"/>
            <person name="Kjaerbolling I."/>
            <person name="Vesth T."/>
            <person name="Frisvad J.C."/>
            <person name="Nybo J.L."/>
            <person name="Theobald S."/>
            <person name="Kildgaard S."/>
            <person name="Isbrandt T."/>
            <person name="Kuo A."/>
            <person name="Sato A."/>
            <person name="Lyhne E.K."/>
            <person name="Kogle M.E."/>
            <person name="Wiebenga A."/>
            <person name="Kun R.S."/>
            <person name="Lubbers R.J."/>
            <person name="Makela M.R."/>
            <person name="Barry K."/>
            <person name="Chovatia M."/>
            <person name="Clum A."/>
            <person name="Daum C."/>
            <person name="Haridas S."/>
            <person name="He G."/>
            <person name="LaButti K."/>
            <person name="Lipzen A."/>
            <person name="Mondo S."/>
            <person name="Riley R."/>
            <person name="Salamov A."/>
            <person name="Simmons B.A."/>
            <person name="Magnuson J.K."/>
            <person name="Henrissat B."/>
            <person name="Mortensen U.H."/>
            <person name="Larsen T.O."/>
            <person name="Devries R.P."/>
            <person name="Grigoriev I.V."/>
            <person name="Machida M."/>
            <person name="Baker S.E."/>
            <person name="Andersen M.R."/>
        </authorList>
    </citation>
    <scope>NUCLEOTIDE SEQUENCE</scope>
    <source>
        <strain evidence="1">CBS 117612</strain>
    </source>
</reference>
<dbReference type="CDD" id="cd10170">
    <property type="entry name" value="ASKHA_NBD_HSP70"/>
    <property type="match status" value="1"/>
</dbReference>
<gene>
    <name evidence="1" type="ORF">BDV24DRAFT_170480</name>
</gene>
<proteinExistence type="predicted"/>
<protein>
    <submittedName>
        <fullName evidence="1">Uncharacterized protein</fullName>
    </submittedName>
</protein>
<accession>A0A5N6XLL8</accession>
<dbReference type="Gene3D" id="3.30.420.40">
    <property type="match status" value="2"/>
</dbReference>
<dbReference type="SUPFAM" id="SSF53067">
    <property type="entry name" value="Actin-like ATPase domain"/>
    <property type="match status" value="1"/>
</dbReference>
<dbReference type="PANTHER" id="PTHR42749:SF1">
    <property type="entry name" value="CELL SHAPE-DETERMINING PROTEIN MREB"/>
    <property type="match status" value="1"/>
</dbReference>
<sequence length="313" mass="34789">MGISGRPPYREQLQATLRKADQEFGVKETPVTLLTSMFQYIQDSLKEQVLAETNSKKFLMQRELENVAKRCWVTYPVKQNDSLRISLVEAALAAGFDEVHGISESLAAVHFAVLEKELPLCTPSTVLLIDCGGGSSDAATVMVDEKRQIKLACVTDGLSVGGQTVNETARAWLSNNSQLTYINDDSHWEMVSAIFDGCKMAFNGVEPVNFKVIPTFMKLEPDLMQSFYRPLVSNVLDLFQTQYNHAKENGCPPNHLILCGGPARNMWFFETIKKEVCSRYPSMICERIFECSRGSGTGGLAVCPEPPYRAAHC</sequence>
<dbReference type="OrthoDB" id="4364805at2759"/>
<organism evidence="1">
    <name type="scientific">Aspergillus arachidicola</name>
    <dbReference type="NCBI Taxonomy" id="656916"/>
    <lineage>
        <taxon>Eukaryota</taxon>
        <taxon>Fungi</taxon>
        <taxon>Dikarya</taxon>
        <taxon>Ascomycota</taxon>
        <taxon>Pezizomycotina</taxon>
        <taxon>Eurotiomycetes</taxon>
        <taxon>Eurotiomycetidae</taxon>
        <taxon>Eurotiales</taxon>
        <taxon>Aspergillaceae</taxon>
        <taxon>Aspergillus</taxon>
        <taxon>Aspergillus subgen. Circumdati</taxon>
    </lineage>
</organism>
<dbReference type="Proteomes" id="UP000325558">
    <property type="component" value="Unassembled WGS sequence"/>
</dbReference>
<name>A0A5N6XLL8_9EURO</name>
<dbReference type="AlphaFoldDB" id="A0A5N6XLL8"/>